<dbReference type="Pfam" id="PF04219">
    <property type="entry name" value="DUF413"/>
    <property type="match status" value="1"/>
</dbReference>
<dbReference type="InterPro" id="IPR007335">
    <property type="entry name" value="DUF413"/>
</dbReference>
<proteinExistence type="inferred from homology"/>
<comment type="caution">
    <text evidence="4">The sequence shown here is derived from an EMBL/GenBank/DDBJ whole genome shotgun (WGS) entry which is preliminary data.</text>
</comment>
<evidence type="ECO:0000256" key="1">
    <source>
        <dbReference type="ARBA" id="ARBA00093464"/>
    </source>
</evidence>
<dbReference type="RefSeq" id="WP_189404003.1">
    <property type="nucleotide sequence ID" value="NZ_BMXP01000002.1"/>
</dbReference>
<organism evidence="4 5">
    <name type="scientific">Alteromonas halophila</name>
    <dbReference type="NCBI Taxonomy" id="516698"/>
    <lineage>
        <taxon>Bacteria</taxon>
        <taxon>Pseudomonadati</taxon>
        <taxon>Pseudomonadota</taxon>
        <taxon>Gammaproteobacteria</taxon>
        <taxon>Alteromonadales</taxon>
        <taxon>Alteromonadaceae</taxon>
        <taxon>Alteromonas/Salinimonas group</taxon>
        <taxon>Alteromonas</taxon>
    </lineage>
</organism>
<sequence length="127" mass="14599">MARICRETLLKRLFSDKKHYPYGFSRSGDFSIRESQLLQQYGTVMDAIQRGDLEPSTQEERNCLKVVAGERDPQTPLEKTWMKYQTRIHRPKMASIYGSKPVMRGDVANEANDDDLNTSLDGMVLPE</sequence>
<dbReference type="AlphaFoldDB" id="A0A918MXH6"/>
<dbReference type="Proteomes" id="UP000631300">
    <property type="component" value="Unassembled WGS sequence"/>
</dbReference>
<name>A0A918MXH6_9ALTE</name>
<evidence type="ECO:0000256" key="3">
    <source>
        <dbReference type="SAM" id="MobiDB-lite"/>
    </source>
</evidence>
<comment type="similarity">
    <text evidence="1">Belongs to the MaoP family.</text>
</comment>
<accession>A0A918MXH6</accession>
<evidence type="ECO:0000256" key="2">
    <source>
        <dbReference type="ARBA" id="ARBA00093628"/>
    </source>
</evidence>
<dbReference type="EMBL" id="BMXP01000002">
    <property type="protein sequence ID" value="GGW79185.1"/>
    <property type="molecule type" value="Genomic_DNA"/>
</dbReference>
<feature type="region of interest" description="Disordered" evidence="3">
    <location>
        <begin position="105"/>
        <end position="127"/>
    </location>
</feature>
<reference evidence="4" key="2">
    <citation type="submission" date="2020-09" db="EMBL/GenBank/DDBJ databases">
        <authorList>
            <person name="Sun Q."/>
            <person name="Kim S."/>
        </authorList>
    </citation>
    <scope>NUCLEOTIDE SEQUENCE</scope>
    <source>
        <strain evidence="4">KCTC 22164</strain>
    </source>
</reference>
<protein>
    <recommendedName>
        <fullName evidence="2">Macrodomain Ori protein</fullName>
    </recommendedName>
</protein>
<gene>
    <name evidence="4" type="ORF">GCM10007391_09870</name>
</gene>
<keyword evidence="5" id="KW-1185">Reference proteome</keyword>
<evidence type="ECO:0000313" key="5">
    <source>
        <dbReference type="Proteomes" id="UP000631300"/>
    </source>
</evidence>
<reference evidence="4" key="1">
    <citation type="journal article" date="2014" name="Int. J. Syst. Evol. Microbiol.">
        <title>Complete genome sequence of Corynebacterium casei LMG S-19264T (=DSM 44701T), isolated from a smear-ripened cheese.</title>
        <authorList>
            <consortium name="US DOE Joint Genome Institute (JGI-PGF)"/>
            <person name="Walter F."/>
            <person name="Albersmeier A."/>
            <person name="Kalinowski J."/>
            <person name="Ruckert C."/>
        </authorList>
    </citation>
    <scope>NUCLEOTIDE SEQUENCE</scope>
    <source>
        <strain evidence="4">KCTC 22164</strain>
    </source>
</reference>
<evidence type="ECO:0000313" key="4">
    <source>
        <dbReference type="EMBL" id="GGW79185.1"/>
    </source>
</evidence>